<sequence length="68" mass="7405">MAKEILYLLLPDIQSQSEAPKKVSDCVWAHYLHLTKSVRRTDPPPLTSRTAASHMGSAHCTPCCAAGI</sequence>
<reference evidence="1" key="1">
    <citation type="submission" date="2014-11" db="EMBL/GenBank/DDBJ databases">
        <authorList>
            <person name="Amaro Gonzalez C."/>
        </authorList>
    </citation>
    <scope>NUCLEOTIDE SEQUENCE</scope>
</reference>
<reference evidence="1" key="2">
    <citation type="journal article" date="2015" name="Fish Shellfish Immunol.">
        <title>Early steps in the European eel (Anguilla anguilla)-Vibrio vulnificus interaction in the gills: Role of the RtxA13 toxin.</title>
        <authorList>
            <person name="Callol A."/>
            <person name="Pajuelo D."/>
            <person name="Ebbesson L."/>
            <person name="Teles M."/>
            <person name="MacKenzie S."/>
            <person name="Amaro C."/>
        </authorList>
    </citation>
    <scope>NUCLEOTIDE SEQUENCE</scope>
</reference>
<accession>A0A0E9PVY6</accession>
<name>A0A0E9PVY6_ANGAN</name>
<proteinExistence type="predicted"/>
<dbReference type="AlphaFoldDB" id="A0A0E9PVY6"/>
<dbReference type="EMBL" id="GBXM01100140">
    <property type="protein sequence ID" value="JAH08437.1"/>
    <property type="molecule type" value="Transcribed_RNA"/>
</dbReference>
<protein>
    <submittedName>
        <fullName evidence="1">Uncharacterized protein</fullName>
    </submittedName>
</protein>
<evidence type="ECO:0000313" key="1">
    <source>
        <dbReference type="EMBL" id="JAH08437.1"/>
    </source>
</evidence>
<organism evidence="1">
    <name type="scientific">Anguilla anguilla</name>
    <name type="common">European freshwater eel</name>
    <name type="synonym">Muraena anguilla</name>
    <dbReference type="NCBI Taxonomy" id="7936"/>
    <lineage>
        <taxon>Eukaryota</taxon>
        <taxon>Metazoa</taxon>
        <taxon>Chordata</taxon>
        <taxon>Craniata</taxon>
        <taxon>Vertebrata</taxon>
        <taxon>Euteleostomi</taxon>
        <taxon>Actinopterygii</taxon>
        <taxon>Neopterygii</taxon>
        <taxon>Teleostei</taxon>
        <taxon>Anguilliformes</taxon>
        <taxon>Anguillidae</taxon>
        <taxon>Anguilla</taxon>
    </lineage>
</organism>